<dbReference type="PROSITE" id="PS50056">
    <property type="entry name" value="TYR_PHOSPHATASE_2"/>
    <property type="match status" value="1"/>
</dbReference>
<gene>
    <name evidence="3" type="ORF">PSON_ATCC_30995.1.T0500046</name>
</gene>
<dbReference type="SMART" id="SM00404">
    <property type="entry name" value="PTPc_motif"/>
    <property type="match status" value="1"/>
</dbReference>
<dbReference type="CDD" id="cd00047">
    <property type="entry name" value="PTPc"/>
    <property type="match status" value="1"/>
</dbReference>
<evidence type="ECO:0000259" key="2">
    <source>
        <dbReference type="PROSITE" id="PS50056"/>
    </source>
</evidence>
<dbReference type="PROSITE" id="PS00383">
    <property type="entry name" value="TYR_PHOSPHATASE_1"/>
    <property type="match status" value="1"/>
</dbReference>
<accession>A0A8S1N177</accession>
<dbReference type="InterPro" id="IPR050348">
    <property type="entry name" value="Protein-Tyr_Phosphatase"/>
</dbReference>
<evidence type="ECO:0000259" key="1">
    <source>
        <dbReference type="PROSITE" id="PS50055"/>
    </source>
</evidence>
<organism evidence="3 4">
    <name type="scientific">Paramecium sonneborni</name>
    <dbReference type="NCBI Taxonomy" id="65129"/>
    <lineage>
        <taxon>Eukaryota</taxon>
        <taxon>Sar</taxon>
        <taxon>Alveolata</taxon>
        <taxon>Ciliophora</taxon>
        <taxon>Intramacronucleata</taxon>
        <taxon>Oligohymenophorea</taxon>
        <taxon>Peniculida</taxon>
        <taxon>Parameciidae</taxon>
        <taxon>Paramecium</taxon>
    </lineage>
</organism>
<dbReference type="PROSITE" id="PS50055">
    <property type="entry name" value="TYR_PHOSPHATASE_PTP"/>
    <property type="match status" value="1"/>
</dbReference>
<evidence type="ECO:0000313" key="4">
    <source>
        <dbReference type="Proteomes" id="UP000692954"/>
    </source>
</evidence>
<evidence type="ECO:0000313" key="3">
    <source>
        <dbReference type="EMBL" id="CAD8086548.1"/>
    </source>
</evidence>
<feature type="domain" description="Tyrosine-protein phosphatase" evidence="1">
    <location>
        <begin position="1"/>
        <end position="175"/>
    </location>
</feature>
<evidence type="ECO:0008006" key="5">
    <source>
        <dbReference type="Google" id="ProtNLM"/>
    </source>
</evidence>
<dbReference type="OrthoDB" id="282898at2759"/>
<name>A0A8S1N177_9CILI</name>
<dbReference type="InterPro" id="IPR000242">
    <property type="entry name" value="PTP_cat"/>
</dbReference>
<reference evidence="3" key="1">
    <citation type="submission" date="2021-01" db="EMBL/GenBank/DDBJ databases">
        <authorList>
            <consortium name="Genoscope - CEA"/>
            <person name="William W."/>
        </authorList>
    </citation>
    <scope>NUCLEOTIDE SEQUENCE</scope>
</reference>
<keyword evidence="4" id="KW-1185">Reference proteome</keyword>
<proteinExistence type="predicted"/>
<dbReference type="SMART" id="SM00194">
    <property type="entry name" value="PTPc"/>
    <property type="match status" value="1"/>
</dbReference>
<dbReference type="InterPro" id="IPR003595">
    <property type="entry name" value="Tyr_Pase_cat"/>
</dbReference>
<protein>
    <recommendedName>
        <fullName evidence="5">Protein tyrosine phosphatase</fullName>
    </recommendedName>
</protein>
<dbReference type="PANTHER" id="PTHR19134">
    <property type="entry name" value="RECEPTOR-TYPE TYROSINE-PROTEIN PHOSPHATASE"/>
    <property type="match status" value="1"/>
</dbReference>
<feature type="domain" description="Tyrosine specific protein phosphatases" evidence="2">
    <location>
        <begin position="88"/>
        <end position="166"/>
    </location>
</feature>
<dbReference type="PANTHER" id="PTHR19134:SF449">
    <property type="entry name" value="TYROSINE-PROTEIN PHOSPHATASE 1"/>
    <property type="match status" value="1"/>
</dbReference>
<sequence>MWVQQQCYANYLIDKEYIASYLLQIQCEKYWPSDQVNYGSYQIVQIKSQEQQYKEVYESKLIMQFQQKQHQLNHYQWCDWPDFGIVGEDSYKILDWLAGIANEGAKLNKMPVIHCSAGVGRTGTFLAICHIKELLVRNDAQISIFSIVRRLREQRPLLIQSSKQYQMVYNYTIWLMKNLKYI</sequence>
<dbReference type="AlphaFoldDB" id="A0A8S1N177"/>
<dbReference type="GO" id="GO:0004725">
    <property type="term" value="F:protein tyrosine phosphatase activity"/>
    <property type="evidence" value="ECO:0007669"/>
    <property type="project" value="InterPro"/>
</dbReference>
<comment type="caution">
    <text evidence="3">The sequence shown here is derived from an EMBL/GenBank/DDBJ whole genome shotgun (WGS) entry which is preliminary data.</text>
</comment>
<dbReference type="Proteomes" id="UP000692954">
    <property type="component" value="Unassembled WGS sequence"/>
</dbReference>
<dbReference type="InterPro" id="IPR016130">
    <property type="entry name" value="Tyr_Pase_AS"/>
</dbReference>
<dbReference type="InterPro" id="IPR000387">
    <property type="entry name" value="Tyr_Pase_dom"/>
</dbReference>
<dbReference type="Pfam" id="PF00102">
    <property type="entry name" value="Y_phosphatase"/>
    <property type="match status" value="1"/>
</dbReference>
<dbReference type="EMBL" id="CAJJDN010000050">
    <property type="protein sequence ID" value="CAD8086548.1"/>
    <property type="molecule type" value="Genomic_DNA"/>
</dbReference>